<sequence length="51" mass="5683">MPSEGGKARQAGRKSIKKQIYSDCTSRIYLPAISSLFSLYNTWTCRGIVQA</sequence>
<name>D0WA59_NEILA</name>
<evidence type="ECO:0000313" key="2">
    <source>
        <dbReference type="Proteomes" id="UP000003843"/>
    </source>
</evidence>
<proteinExistence type="predicted"/>
<dbReference type="AlphaFoldDB" id="D0WA59"/>
<dbReference type="Proteomes" id="UP000003843">
    <property type="component" value="Unassembled WGS sequence"/>
</dbReference>
<dbReference type="EMBL" id="ACEQ02000015">
    <property type="protein sequence ID" value="EEZ75582.1"/>
    <property type="molecule type" value="Genomic_DNA"/>
</dbReference>
<protein>
    <submittedName>
        <fullName evidence="1">Uncharacterized protein</fullName>
    </submittedName>
</protein>
<reference evidence="1 2" key="1">
    <citation type="submission" date="2009-10" db="EMBL/GenBank/DDBJ databases">
        <authorList>
            <person name="Weinstock G."/>
            <person name="Sodergren E."/>
            <person name="Clifton S."/>
            <person name="Fulton L."/>
            <person name="Fulton B."/>
            <person name="Courtney L."/>
            <person name="Fronick C."/>
            <person name="Harrison M."/>
            <person name="Strong C."/>
            <person name="Farmer C."/>
            <person name="Delahaunty K."/>
            <person name="Markovic C."/>
            <person name="Hall O."/>
            <person name="Minx P."/>
            <person name="Tomlinson C."/>
            <person name="Mitreva M."/>
            <person name="Nelson J."/>
            <person name="Hou S."/>
            <person name="Wollam A."/>
            <person name="Pepin K.H."/>
            <person name="Johnson M."/>
            <person name="Bhonagiri V."/>
            <person name="Nash W.E."/>
            <person name="Warren W."/>
            <person name="Chinwalla A."/>
            <person name="Mardis E.R."/>
            <person name="Wilson R.K."/>
        </authorList>
    </citation>
    <scope>NUCLEOTIDE SEQUENCE [LARGE SCALE GENOMIC DNA]</scope>
    <source>
        <strain evidence="1 2">ATCC 23970</strain>
    </source>
</reference>
<evidence type="ECO:0000313" key="1">
    <source>
        <dbReference type="EMBL" id="EEZ75582.1"/>
    </source>
</evidence>
<accession>D0WA59</accession>
<organism evidence="1 2">
    <name type="scientific">Neisseria lactamica ATCC 23970</name>
    <dbReference type="NCBI Taxonomy" id="546265"/>
    <lineage>
        <taxon>Bacteria</taxon>
        <taxon>Pseudomonadati</taxon>
        <taxon>Pseudomonadota</taxon>
        <taxon>Betaproteobacteria</taxon>
        <taxon>Neisseriales</taxon>
        <taxon>Neisseriaceae</taxon>
        <taxon>Neisseria</taxon>
    </lineage>
</organism>
<comment type="caution">
    <text evidence="1">The sequence shown here is derived from an EMBL/GenBank/DDBJ whole genome shotgun (WGS) entry which is preliminary data.</text>
</comment>
<gene>
    <name evidence="1" type="ORF">NEILACOT_04428</name>
</gene>